<feature type="transmembrane region" description="Helical" evidence="1">
    <location>
        <begin position="5"/>
        <end position="22"/>
    </location>
</feature>
<feature type="transmembrane region" description="Helical" evidence="1">
    <location>
        <begin position="147"/>
        <end position="166"/>
    </location>
</feature>
<sequence>MSGHVLAIALGNSLLWSIYLLLTRHVVSGAQLDAWAYTLVQLLSAGLVLLWVGRRTPGSWADLLLPWTVCYAFMRVIINGCTAAAIVWLAVTQSTLISTVSVLIGAGSGWALSRQSPARRDWPGLALLALGIVAFVAGLGSETAWRGVAWLLASEAVAVAASWMIAYHPRNRANDAAARSRFTGEILVAASLALIVVWTVAGLAGAMASPWAGGGDAFGRIELWLYAILAGLLFRAPGTWLGFWTINHSGVQTYLIALTAMPFFAIALEAILAHAGWLTPARLTTAEWLAAGVILAGAIWLIVVRVKTPTPS</sequence>
<name>A0ABS6IG26_9HYPH</name>
<evidence type="ECO:0000259" key="2">
    <source>
        <dbReference type="Pfam" id="PF00892"/>
    </source>
</evidence>
<keyword evidence="1" id="KW-0812">Transmembrane</keyword>
<accession>A0ABS6IG26</accession>
<keyword evidence="1" id="KW-1133">Transmembrane helix</keyword>
<feature type="transmembrane region" description="Helical" evidence="1">
    <location>
        <begin position="34"/>
        <end position="52"/>
    </location>
</feature>
<protein>
    <recommendedName>
        <fullName evidence="2">EamA domain-containing protein</fullName>
    </recommendedName>
</protein>
<gene>
    <name evidence="3" type="ORF">KQ910_07225</name>
</gene>
<reference evidence="3 4" key="1">
    <citation type="submission" date="2021-06" db="EMBL/GenBank/DDBJ databases">
        <authorList>
            <person name="Lee D.H."/>
        </authorList>
    </citation>
    <scope>NUCLEOTIDE SEQUENCE [LARGE SCALE GENOMIC DNA]</scope>
    <source>
        <strain evidence="3 4">MMS21-HV4-11</strain>
    </source>
</reference>
<feature type="transmembrane region" description="Helical" evidence="1">
    <location>
        <begin position="223"/>
        <end position="243"/>
    </location>
</feature>
<feature type="transmembrane region" description="Helical" evidence="1">
    <location>
        <begin position="255"/>
        <end position="276"/>
    </location>
</feature>
<feature type="transmembrane region" description="Helical" evidence="1">
    <location>
        <begin position="64"/>
        <end position="89"/>
    </location>
</feature>
<feature type="transmembrane region" description="Helical" evidence="1">
    <location>
        <begin position="288"/>
        <end position="306"/>
    </location>
</feature>
<evidence type="ECO:0000256" key="1">
    <source>
        <dbReference type="SAM" id="Phobius"/>
    </source>
</evidence>
<dbReference type="Proteomes" id="UP000727907">
    <property type="component" value="Unassembled WGS sequence"/>
</dbReference>
<dbReference type="RefSeq" id="WP_216957792.1">
    <property type="nucleotide sequence ID" value="NZ_JAHOPB010000001.1"/>
</dbReference>
<proteinExistence type="predicted"/>
<keyword evidence="4" id="KW-1185">Reference proteome</keyword>
<dbReference type="EMBL" id="JAHOPB010000001">
    <property type="protein sequence ID" value="MBU8873548.1"/>
    <property type="molecule type" value="Genomic_DNA"/>
</dbReference>
<evidence type="ECO:0000313" key="3">
    <source>
        <dbReference type="EMBL" id="MBU8873548.1"/>
    </source>
</evidence>
<feature type="domain" description="EamA" evidence="2">
    <location>
        <begin position="8"/>
        <end position="134"/>
    </location>
</feature>
<feature type="transmembrane region" description="Helical" evidence="1">
    <location>
        <begin position="186"/>
        <end position="211"/>
    </location>
</feature>
<dbReference type="InterPro" id="IPR000620">
    <property type="entry name" value="EamA_dom"/>
</dbReference>
<organism evidence="3 4">
    <name type="scientific">Reyranella humidisoli</name>
    <dbReference type="NCBI Taxonomy" id="2849149"/>
    <lineage>
        <taxon>Bacteria</taxon>
        <taxon>Pseudomonadati</taxon>
        <taxon>Pseudomonadota</taxon>
        <taxon>Alphaproteobacteria</taxon>
        <taxon>Hyphomicrobiales</taxon>
        <taxon>Reyranellaceae</taxon>
        <taxon>Reyranella</taxon>
    </lineage>
</organism>
<feature type="transmembrane region" description="Helical" evidence="1">
    <location>
        <begin position="124"/>
        <end position="141"/>
    </location>
</feature>
<dbReference type="Pfam" id="PF00892">
    <property type="entry name" value="EamA"/>
    <property type="match status" value="1"/>
</dbReference>
<keyword evidence="1" id="KW-0472">Membrane</keyword>
<evidence type="ECO:0000313" key="4">
    <source>
        <dbReference type="Proteomes" id="UP000727907"/>
    </source>
</evidence>
<comment type="caution">
    <text evidence="3">The sequence shown here is derived from an EMBL/GenBank/DDBJ whole genome shotgun (WGS) entry which is preliminary data.</text>
</comment>